<feature type="domain" description="J" evidence="4">
    <location>
        <begin position="551"/>
        <end position="616"/>
    </location>
</feature>
<feature type="region of interest" description="Disordered" evidence="3">
    <location>
        <begin position="256"/>
        <end position="281"/>
    </location>
</feature>
<dbReference type="Gene3D" id="1.10.287.110">
    <property type="entry name" value="DnaJ domain"/>
    <property type="match status" value="1"/>
</dbReference>
<dbReference type="SMART" id="SM00271">
    <property type="entry name" value="DnaJ"/>
    <property type="match status" value="1"/>
</dbReference>
<dbReference type="InterPro" id="IPR001623">
    <property type="entry name" value="DnaJ_domain"/>
</dbReference>
<evidence type="ECO:0000256" key="1">
    <source>
        <dbReference type="ARBA" id="ARBA00022737"/>
    </source>
</evidence>
<dbReference type="SUPFAM" id="SSF46565">
    <property type="entry name" value="Chaperone J-domain"/>
    <property type="match status" value="1"/>
</dbReference>
<keyword evidence="1" id="KW-0677">Repeat</keyword>
<evidence type="ECO:0000259" key="4">
    <source>
        <dbReference type="PROSITE" id="PS50076"/>
    </source>
</evidence>
<dbReference type="CDD" id="cd06257">
    <property type="entry name" value="DnaJ"/>
    <property type="match status" value="1"/>
</dbReference>
<proteinExistence type="predicted"/>
<dbReference type="InterPro" id="IPR011990">
    <property type="entry name" value="TPR-like_helical_dom_sf"/>
</dbReference>
<reference evidence="5" key="1">
    <citation type="submission" date="2021-01" db="EMBL/GenBank/DDBJ databases">
        <authorList>
            <person name="Corre E."/>
            <person name="Pelletier E."/>
            <person name="Niang G."/>
            <person name="Scheremetjew M."/>
            <person name="Finn R."/>
            <person name="Kale V."/>
            <person name="Holt S."/>
            <person name="Cochrane G."/>
            <person name="Meng A."/>
            <person name="Brown T."/>
            <person name="Cohen L."/>
        </authorList>
    </citation>
    <scope>NUCLEOTIDE SEQUENCE</scope>
    <source>
        <strain evidence="5">CCMP1381</strain>
    </source>
</reference>
<dbReference type="EMBL" id="HBGS01059672">
    <property type="protein sequence ID" value="CAD9487188.1"/>
    <property type="molecule type" value="Transcribed_RNA"/>
</dbReference>
<evidence type="ECO:0000256" key="2">
    <source>
        <dbReference type="ARBA" id="ARBA00022803"/>
    </source>
</evidence>
<dbReference type="AlphaFoldDB" id="A0A7S2HD45"/>
<dbReference type="PANTHER" id="PTHR45188:SF2">
    <property type="entry name" value="DNAJ HOMOLOG SUBFAMILY C MEMBER 7"/>
    <property type="match status" value="1"/>
</dbReference>
<sequence length="617" mass="68077">MRDWAEAREQEAKDAREQAVVDARIKAEAEAAEETARIKAEVEADWRSFEAVQEAKLSGLKDFQTDGSRESPAVTVMMSRHTSSGGEVEKFPAIARVRDEDGDASAAAVRFCRAHTSCLDSFDTIFSMVGQLAKSVDPPPPLSREAELALIPRYEKTGDFSAAAASYTRLVVDQESQRAALTDLHDQLMKNPTGGDHGASAQAYAAAIKDMDTEGEAKAREEYEKEALVCLEKAIHADVATRTYLDASSYDVIETTRNSQNSSDSNVADHPPSPEEDPPGDDVIDWATALASVERVVMDTGGASRDLLLMRARCLVKMGRWSGVARVSGEALTKWVNEAGGGGARDWLPGSPSMMMVQVGAAAAMEVGDLSKVKKYYQLVLRADPDQSVVKAQYTALKKLLRLLENSKEHQAKGYSHKALAVLDEVLGAMRALQLDSGTFRSGVLLQLCALKSTIKRHEEALAYCDTAVELRSTADPRSNNLMDPAGLREALEIRAEALGRDNDHDEAVRDLSRAVHSAETTGSSREVLQGLRQKLQQAQHAKRLWKERREYADTLELPQNLGQLSPEKQCTWIKKQHRKLARKWHPDKYKGNKDRGARKMNEVSEAKEVLSKRYRC</sequence>
<evidence type="ECO:0000256" key="3">
    <source>
        <dbReference type="SAM" id="MobiDB-lite"/>
    </source>
</evidence>
<organism evidence="5">
    <name type="scientific">Octactis speculum</name>
    <dbReference type="NCBI Taxonomy" id="3111310"/>
    <lineage>
        <taxon>Eukaryota</taxon>
        <taxon>Sar</taxon>
        <taxon>Stramenopiles</taxon>
        <taxon>Ochrophyta</taxon>
        <taxon>Dictyochophyceae</taxon>
        <taxon>Dictyochales</taxon>
        <taxon>Dictyochaceae</taxon>
        <taxon>Octactis</taxon>
    </lineage>
</organism>
<dbReference type="InterPro" id="IPR036869">
    <property type="entry name" value="J_dom_sf"/>
</dbReference>
<protein>
    <recommendedName>
        <fullName evidence="4">J domain-containing protein</fullName>
    </recommendedName>
</protein>
<gene>
    <name evidence="5" type="ORF">DSPE1174_LOCUS31131</name>
</gene>
<dbReference type="Gene3D" id="1.25.40.10">
    <property type="entry name" value="Tetratricopeptide repeat domain"/>
    <property type="match status" value="1"/>
</dbReference>
<accession>A0A7S2HD45</accession>
<evidence type="ECO:0000313" key="5">
    <source>
        <dbReference type="EMBL" id="CAD9487188.1"/>
    </source>
</evidence>
<dbReference type="PANTHER" id="PTHR45188">
    <property type="entry name" value="DNAJ PROTEIN P58IPK HOMOLOG"/>
    <property type="match status" value="1"/>
</dbReference>
<dbReference type="SUPFAM" id="SSF48452">
    <property type="entry name" value="TPR-like"/>
    <property type="match status" value="1"/>
</dbReference>
<dbReference type="Pfam" id="PF00226">
    <property type="entry name" value="DnaJ"/>
    <property type="match status" value="1"/>
</dbReference>
<name>A0A7S2HD45_9STRA</name>
<keyword evidence="2" id="KW-0802">TPR repeat</keyword>
<dbReference type="PROSITE" id="PS50076">
    <property type="entry name" value="DNAJ_2"/>
    <property type="match status" value="1"/>
</dbReference>
<feature type="compositionally biased region" description="Polar residues" evidence="3">
    <location>
        <begin position="256"/>
        <end position="266"/>
    </location>
</feature>